<evidence type="ECO:0000256" key="11">
    <source>
        <dbReference type="PROSITE-ProRule" id="PRU00042"/>
    </source>
</evidence>
<evidence type="ECO:0000256" key="8">
    <source>
        <dbReference type="ARBA" id="ARBA00023125"/>
    </source>
</evidence>
<dbReference type="GeneTree" id="ENSGT00940000167469"/>
<evidence type="ECO:0000256" key="12">
    <source>
        <dbReference type="SAM" id="MobiDB-lite"/>
    </source>
</evidence>
<feature type="domain" description="C2H2-type" evidence="13">
    <location>
        <begin position="396"/>
        <end position="423"/>
    </location>
</feature>
<dbReference type="InterPro" id="IPR013087">
    <property type="entry name" value="Znf_C2H2_type"/>
</dbReference>
<dbReference type="Gene3D" id="3.30.160.60">
    <property type="entry name" value="Classic Zinc Finger"/>
    <property type="match status" value="3"/>
</dbReference>
<dbReference type="GO" id="GO:0000981">
    <property type="term" value="F:DNA-binding transcription factor activity, RNA polymerase II-specific"/>
    <property type="evidence" value="ECO:0007669"/>
    <property type="project" value="TreeGrafter"/>
</dbReference>
<feature type="compositionally biased region" description="Polar residues" evidence="12">
    <location>
        <begin position="184"/>
        <end position="201"/>
    </location>
</feature>
<dbReference type="FunFam" id="3.30.160.60:FF:000912">
    <property type="entry name" value="Zinc finger protein 660"/>
    <property type="match status" value="1"/>
</dbReference>
<keyword evidence="4" id="KW-0677">Repeat</keyword>
<evidence type="ECO:0000313" key="15">
    <source>
        <dbReference type="Proteomes" id="UP000242638"/>
    </source>
</evidence>
<dbReference type="AlphaFoldDB" id="A0A3P9NC79"/>
<feature type="domain" description="C2H2-type" evidence="13">
    <location>
        <begin position="368"/>
        <end position="395"/>
    </location>
</feature>
<evidence type="ECO:0000256" key="5">
    <source>
        <dbReference type="ARBA" id="ARBA00022771"/>
    </source>
</evidence>
<reference evidence="14" key="2">
    <citation type="submission" date="2025-08" db="UniProtKB">
        <authorList>
            <consortium name="Ensembl"/>
        </authorList>
    </citation>
    <scope>IDENTIFICATION</scope>
    <source>
        <strain evidence="14">Guanapo</strain>
    </source>
</reference>
<dbReference type="GeneID" id="103468764"/>
<evidence type="ECO:0000256" key="1">
    <source>
        <dbReference type="ARBA" id="ARBA00003767"/>
    </source>
</evidence>
<dbReference type="GO" id="GO:0005634">
    <property type="term" value="C:nucleus"/>
    <property type="evidence" value="ECO:0007669"/>
    <property type="project" value="UniProtKB-SubCell"/>
</dbReference>
<dbReference type="GO" id="GO:0000977">
    <property type="term" value="F:RNA polymerase II transcription regulatory region sequence-specific DNA binding"/>
    <property type="evidence" value="ECO:0007669"/>
    <property type="project" value="TreeGrafter"/>
</dbReference>
<dbReference type="SUPFAM" id="SSF57667">
    <property type="entry name" value="beta-beta-alpha zinc fingers"/>
    <property type="match status" value="2"/>
</dbReference>
<dbReference type="Proteomes" id="UP000242638">
    <property type="component" value="Unassembled WGS sequence"/>
</dbReference>
<reference evidence="14" key="3">
    <citation type="submission" date="2025-09" db="UniProtKB">
        <authorList>
            <consortium name="Ensembl"/>
        </authorList>
    </citation>
    <scope>IDENTIFICATION</scope>
    <source>
        <strain evidence="14">Guanapo</strain>
    </source>
</reference>
<keyword evidence="15" id="KW-1185">Reference proteome</keyword>
<keyword evidence="9" id="KW-0804">Transcription</keyword>
<evidence type="ECO:0000256" key="4">
    <source>
        <dbReference type="ARBA" id="ARBA00022737"/>
    </source>
</evidence>
<comment type="subcellular location">
    <subcellularLocation>
        <location evidence="2">Nucleus</location>
    </subcellularLocation>
</comment>
<feature type="domain" description="C2H2-type" evidence="13">
    <location>
        <begin position="424"/>
        <end position="451"/>
    </location>
</feature>
<evidence type="ECO:0000256" key="9">
    <source>
        <dbReference type="ARBA" id="ARBA00023163"/>
    </source>
</evidence>
<protein>
    <submittedName>
        <fullName evidence="14">Zinc finger protein 300-like</fullName>
    </submittedName>
</protein>
<dbReference type="PANTHER" id="PTHR24409">
    <property type="entry name" value="ZINC FINGER PROTEIN 142"/>
    <property type="match status" value="1"/>
</dbReference>
<accession>A0A3P9NC79</accession>
<dbReference type="InterPro" id="IPR036236">
    <property type="entry name" value="Znf_C2H2_sf"/>
</dbReference>
<dbReference type="FunFam" id="3.30.160.60:FF:000097">
    <property type="entry name" value="Zinc finger protein"/>
    <property type="match status" value="1"/>
</dbReference>
<proteinExistence type="predicted"/>
<dbReference type="RefSeq" id="XP_008414280.1">
    <property type="nucleotide sequence ID" value="XM_008416058.2"/>
</dbReference>
<evidence type="ECO:0000256" key="2">
    <source>
        <dbReference type="ARBA" id="ARBA00004123"/>
    </source>
</evidence>
<feature type="compositionally biased region" description="Polar residues" evidence="12">
    <location>
        <begin position="277"/>
        <end position="287"/>
    </location>
</feature>
<keyword evidence="3" id="KW-0479">Metal-binding</keyword>
<evidence type="ECO:0000259" key="13">
    <source>
        <dbReference type="PROSITE" id="PS50157"/>
    </source>
</evidence>
<feature type="region of interest" description="Disordered" evidence="12">
    <location>
        <begin position="260"/>
        <end position="290"/>
    </location>
</feature>
<comment type="function">
    <text evidence="1">May be involved in transcriptional regulation.</text>
</comment>
<dbReference type="PANTHER" id="PTHR24409:SF295">
    <property type="entry name" value="AZ2-RELATED"/>
    <property type="match status" value="1"/>
</dbReference>
<dbReference type="KEGG" id="pret:103468764"/>
<dbReference type="Bgee" id="ENSPREG00000004905">
    <property type="expression patterns" value="Expressed in caudal fin and 1 other cell type or tissue"/>
</dbReference>
<name>A0A3P9NC79_POERE</name>
<evidence type="ECO:0000256" key="10">
    <source>
        <dbReference type="ARBA" id="ARBA00023242"/>
    </source>
</evidence>
<keyword evidence="10" id="KW-0539">Nucleus</keyword>
<feature type="region of interest" description="Disordered" evidence="12">
    <location>
        <begin position="150"/>
        <end position="201"/>
    </location>
</feature>
<dbReference type="PROSITE" id="PS50157">
    <property type="entry name" value="ZINC_FINGER_C2H2_2"/>
    <property type="match status" value="4"/>
</dbReference>
<evidence type="ECO:0000313" key="14">
    <source>
        <dbReference type="Ensembl" id="ENSPREP00000007122.1"/>
    </source>
</evidence>
<evidence type="ECO:0000256" key="3">
    <source>
        <dbReference type="ARBA" id="ARBA00022723"/>
    </source>
</evidence>
<dbReference type="OrthoDB" id="8922241at2759"/>
<dbReference type="PROSITE" id="PS00028">
    <property type="entry name" value="ZINC_FINGER_C2H2_1"/>
    <property type="match status" value="4"/>
</dbReference>
<organism evidence="14 15">
    <name type="scientific">Poecilia reticulata</name>
    <name type="common">Guppy</name>
    <name type="synonym">Acanthophacelus reticulatus</name>
    <dbReference type="NCBI Taxonomy" id="8081"/>
    <lineage>
        <taxon>Eukaryota</taxon>
        <taxon>Metazoa</taxon>
        <taxon>Chordata</taxon>
        <taxon>Craniata</taxon>
        <taxon>Vertebrata</taxon>
        <taxon>Euteleostomi</taxon>
        <taxon>Actinopterygii</taxon>
        <taxon>Neopterygii</taxon>
        <taxon>Teleostei</taxon>
        <taxon>Neoteleostei</taxon>
        <taxon>Acanthomorphata</taxon>
        <taxon>Ovalentaria</taxon>
        <taxon>Atherinomorphae</taxon>
        <taxon>Cyprinodontiformes</taxon>
        <taxon>Poeciliidae</taxon>
        <taxon>Poeciliinae</taxon>
        <taxon>Poecilia</taxon>
    </lineage>
</organism>
<dbReference type="OMA" id="NRERFTC"/>
<sequence length="467" mass="52232">MASRVSIHSQLSSIMETMAKSAFSQVCKLVDQDSAELRSELSRLLFANSALTEKVNSLECELTTVVRDAPKKSRSYCSVGVQTVCSRDEKHHDVTCPPTIEGIFGKDWCINLWKDRDPCSPQRCTDSPGPLDDEPTADQSDQVTLAEIKKEEMMPNAATNSDEEAISNKEQEESIAEESDQKSVDYSVNGSTCSLPLDQDGQQDSLLESTEETLVQFISINDTTEEDFSAHIVPIEVEDDDDDEEEEEDDDDVQFVQASHNEAESSPAVGPSRDEQQTLPTNSTDSRFTVKDFPNNLNVVSVKTTRAPKSNTFTCHVCSRKFFHKGTLTHHMKSHKTNFCSICKQHFPQKKLNSHRCVPPVLHQRISKSCELCGKIFANPSALRIHYVVHTGEKPYRCSLCGKRFTQKGNLKCHLRIHTGERPFLCVKCGKTFTQKVNLNHHLMAHINREVVGGGSVSQKQPKPSNM</sequence>
<dbReference type="Pfam" id="PF00096">
    <property type="entry name" value="zf-C2H2"/>
    <property type="match status" value="3"/>
</dbReference>
<dbReference type="SMART" id="SM00355">
    <property type="entry name" value="ZnF_C2H2"/>
    <property type="match status" value="4"/>
</dbReference>
<keyword evidence="6" id="KW-0862">Zinc</keyword>
<dbReference type="Ensembl" id="ENSPRET00000007213.1">
    <property type="protein sequence ID" value="ENSPREP00000007122.1"/>
    <property type="gene ID" value="ENSPREG00000004905.1"/>
</dbReference>
<evidence type="ECO:0000256" key="6">
    <source>
        <dbReference type="ARBA" id="ARBA00022833"/>
    </source>
</evidence>
<feature type="domain" description="C2H2-type" evidence="13">
    <location>
        <begin position="313"/>
        <end position="335"/>
    </location>
</feature>
<reference evidence="15" key="1">
    <citation type="submission" date="2013-11" db="EMBL/GenBank/DDBJ databases">
        <title>The genomic landscape of the Guanapo guppy.</title>
        <authorList>
            <person name="Kuenstner A."/>
            <person name="Dreyer C."/>
        </authorList>
    </citation>
    <scope>NUCLEOTIDE SEQUENCE</scope>
    <source>
        <strain evidence="15">Guanapo</strain>
    </source>
</reference>
<keyword evidence="7" id="KW-0805">Transcription regulation</keyword>
<keyword evidence="5 11" id="KW-0863">Zinc-finger</keyword>
<dbReference type="GO" id="GO:0008270">
    <property type="term" value="F:zinc ion binding"/>
    <property type="evidence" value="ECO:0007669"/>
    <property type="project" value="UniProtKB-KW"/>
</dbReference>
<keyword evidence="8" id="KW-0238">DNA-binding</keyword>
<evidence type="ECO:0000256" key="7">
    <source>
        <dbReference type="ARBA" id="ARBA00023015"/>
    </source>
</evidence>